<proteinExistence type="inferred from homology"/>
<dbReference type="GeneID" id="30029753"/>
<comment type="similarity">
    <text evidence="3 8">Belongs to the CGR1 family.</text>
</comment>
<dbReference type="AlphaFoldDB" id="A0A1A0HKI6"/>
<keyword evidence="5 8" id="KW-0698">rRNA processing</keyword>
<evidence type="ECO:0000256" key="9">
    <source>
        <dbReference type="SAM" id="MobiDB-lite"/>
    </source>
</evidence>
<accession>A0A1A0HKI6</accession>
<dbReference type="Proteomes" id="UP000092555">
    <property type="component" value="Unassembled WGS sequence"/>
</dbReference>
<organism evidence="10 11">
    <name type="scientific">Metschnikowia bicuspidata var. bicuspidata NRRL YB-4993</name>
    <dbReference type="NCBI Taxonomy" id="869754"/>
    <lineage>
        <taxon>Eukaryota</taxon>
        <taxon>Fungi</taxon>
        <taxon>Dikarya</taxon>
        <taxon>Ascomycota</taxon>
        <taxon>Saccharomycotina</taxon>
        <taxon>Pichiomycetes</taxon>
        <taxon>Metschnikowiaceae</taxon>
        <taxon>Metschnikowia</taxon>
    </lineage>
</organism>
<keyword evidence="4 8" id="KW-0690">Ribosome biogenesis</keyword>
<comment type="function">
    <text evidence="1 8">Involved in nucleolar integrity and required for processing of the pre-rRNA for the 60S ribosome subunit.</text>
</comment>
<dbReference type="GO" id="GO:0005730">
    <property type="term" value="C:nucleolus"/>
    <property type="evidence" value="ECO:0007669"/>
    <property type="project" value="UniProtKB-SubCell"/>
</dbReference>
<dbReference type="GO" id="GO:0006364">
    <property type="term" value="P:rRNA processing"/>
    <property type="evidence" value="ECO:0007669"/>
    <property type="project" value="UniProtKB-UniRule"/>
</dbReference>
<evidence type="ECO:0000256" key="1">
    <source>
        <dbReference type="ARBA" id="ARBA00004090"/>
    </source>
</evidence>
<reference evidence="10 11" key="1">
    <citation type="submission" date="2016-05" db="EMBL/GenBank/DDBJ databases">
        <title>Comparative genomics of biotechnologically important yeasts.</title>
        <authorList>
            <consortium name="DOE Joint Genome Institute"/>
            <person name="Riley R."/>
            <person name="Haridas S."/>
            <person name="Wolfe K.H."/>
            <person name="Lopes M.R."/>
            <person name="Hittinger C.T."/>
            <person name="Goker M."/>
            <person name="Salamov A."/>
            <person name="Wisecaver J."/>
            <person name="Long T.M."/>
            <person name="Aerts A.L."/>
            <person name="Barry K."/>
            <person name="Choi C."/>
            <person name="Clum A."/>
            <person name="Coughlan A.Y."/>
            <person name="Deshpande S."/>
            <person name="Douglass A.P."/>
            <person name="Hanson S.J."/>
            <person name="Klenk H.-P."/>
            <person name="LaButti K."/>
            <person name="Lapidus A."/>
            <person name="Lindquist E."/>
            <person name="Lipzen A."/>
            <person name="Meier-kolthoff J.P."/>
            <person name="Ohm R.A."/>
            <person name="Otillar R.P."/>
            <person name="Pangilinan J."/>
            <person name="Peng Y."/>
            <person name="Rokas A."/>
            <person name="Rosa C.A."/>
            <person name="Scheuner C."/>
            <person name="Sibirny A.A."/>
            <person name="Slot J.C."/>
            <person name="Stielow J.B."/>
            <person name="Sun H."/>
            <person name="Kurtzman C.P."/>
            <person name="Blackwell M."/>
            <person name="Grigoriev I.V."/>
            <person name="Jeffries T.W."/>
        </authorList>
    </citation>
    <scope>NUCLEOTIDE SEQUENCE [LARGE SCALE GENOMIC DNA]</scope>
    <source>
        <strain evidence="10 11">NRRL YB-4993</strain>
    </source>
</reference>
<dbReference type="InterPro" id="IPR005579">
    <property type="entry name" value="Cgr1-like"/>
</dbReference>
<name>A0A1A0HKI6_9ASCO</name>
<comment type="subcellular location">
    <subcellularLocation>
        <location evidence="2 8">Nucleus</location>
        <location evidence="2 8">Nucleolus</location>
    </subcellularLocation>
</comment>
<protein>
    <recommendedName>
        <fullName evidence="8">rRNA-processing protein</fullName>
    </recommendedName>
</protein>
<evidence type="ECO:0000256" key="4">
    <source>
        <dbReference type="ARBA" id="ARBA00022517"/>
    </source>
</evidence>
<dbReference type="OrthoDB" id="3942380at2759"/>
<evidence type="ECO:0000256" key="2">
    <source>
        <dbReference type="ARBA" id="ARBA00004604"/>
    </source>
</evidence>
<evidence type="ECO:0000313" key="11">
    <source>
        <dbReference type="Proteomes" id="UP000092555"/>
    </source>
</evidence>
<keyword evidence="6" id="KW-0175">Coiled coil</keyword>
<evidence type="ECO:0000256" key="6">
    <source>
        <dbReference type="ARBA" id="ARBA00023054"/>
    </source>
</evidence>
<dbReference type="Pfam" id="PF03879">
    <property type="entry name" value="Cgr1"/>
    <property type="match status" value="1"/>
</dbReference>
<feature type="compositionally biased region" description="Basic residues" evidence="9">
    <location>
        <begin position="112"/>
        <end position="125"/>
    </location>
</feature>
<evidence type="ECO:0000256" key="3">
    <source>
        <dbReference type="ARBA" id="ARBA00007869"/>
    </source>
</evidence>
<comment type="caution">
    <text evidence="10">The sequence shown here is derived from an EMBL/GenBank/DDBJ whole genome shotgun (WGS) entry which is preliminary data.</text>
</comment>
<evidence type="ECO:0000256" key="5">
    <source>
        <dbReference type="ARBA" id="ARBA00022552"/>
    </source>
</evidence>
<sequence>MSATSEKQFKDIPKRYIDPLVKKDEGEGTRVNGKDWKIKKDAFRLKSAGVRKMNTWKLREEKKLQNEQFKLRINSLKQEKADEKNKKIEQVKQRRQAIEEKERYERIAQKMHAKKVDRLRKKEKRNKLLRER</sequence>
<evidence type="ECO:0000256" key="7">
    <source>
        <dbReference type="ARBA" id="ARBA00023242"/>
    </source>
</evidence>
<keyword evidence="11" id="KW-1185">Reference proteome</keyword>
<dbReference type="RefSeq" id="XP_018715021.1">
    <property type="nucleotide sequence ID" value="XM_018856777.1"/>
</dbReference>
<evidence type="ECO:0000256" key="8">
    <source>
        <dbReference type="RuleBase" id="RU363084"/>
    </source>
</evidence>
<gene>
    <name evidence="10" type="ORF">METBIDRAFT_36805</name>
</gene>
<keyword evidence="7 8" id="KW-0539">Nucleus</keyword>
<dbReference type="STRING" id="869754.A0A1A0HKI6"/>
<dbReference type="EMBL" id="LXTC01000001">
    <property type="protein sequence ID" value="OBA24540.1"/>
    <property type="molecule type" value="Genomic_DNA"/>
</dbReference>
<evidence type="ECO:0000313" key="10">
    <source>
        <dbReference type="EMBL" id="OBA24540.1"/>
    </source>
</evidence>
<feature type="region of interest" description="Disordered" evidence="9">
    <location>
        <begin position="112"/>
        <end position="132"/>
    </location>
</feature>